<dbReference type="PATRIC" id="fig|582680.6.peg.1662"/>
<keyword evidence="2" id="KW-1185">Reference proteome</keyword>
<comment type="caution">
    <text evidence="1">The sequence shown here is derived from an EMBL/GenBank/DDBJ whole genome shotgun (WGS) entry which is preliminary data.</text>
</comment>
<name>A0A0F0LMA3_9MICO</name>
<sequence length="315" mass="34849">MPRSQPLPEDLGDSFAVGEARRLGVGAGRLRGSDLLRPYSGVRARIPPRLDREEDPYAEQRRMRVEQALRYAPRLRPRQYFSHETAVALWGGPLPFVPYGRGIEVHVSTLGEGPLVRAAGVARHRGDPRLVRIRTDLGVPVASPVSSWAQSGRLPFPELVALGDFFCRVWRRGVGRPQPGRAPLATVVQLRAALAAGRRPGGPLLREAIEWIREDSWSPRESEVRCLLVAAGLPEPELNVDLFEGGAFLGCVDMVYRAQKVAIEYLGRVHAGSWGADVERLARLRAAGWIVIEVTAELLADPRELVRRVRRALGL</sequence>
<organism evidence="1 2">
    <name type="scientific">Microbacterium azadirachtae</name>
    <dbReference type="NCBI Taxonomy" id="582680"/>
    <lineage>
        <taxon>Bacteria</taxon>
        <taxon>Bacillati</taxon>
        <taxon>Actinomycetota</taxon>
        <taxon>Actinomycetes</taxon>
        <taxon>Micrococcales</taxon>
        <taxon>Microbacteriaceae</taxon>
        <taxon>Microbacterium</taxon>
    </lineage>
</organism>
<evidence type="ECO:0000313" key="1">
    <source>
        <dbReference type="EMBL" id="KJL33814.1"/>
    </source>
</evidence>
<dbReference type="EMBL" id="JYIX01000032">
    <property type="protein sequence ID" value="KJL33814.1"/>
    <property type="molecule type" value="Genomic_DNA"/>
</dbReference>
<dbReference type="AlphaFoldDB" id="A0A0F0LMA3"/>
<gene>
    <name evidence="1" type="ORF">RS86_01611</name>
</gene>
<dbReference type="STRING" id="582680.RS86_01611"/>
<dbReference type="Proteomes" id="UP000033740">
    <property type="component" value="Unassembled WGS sequence"/>
</dbReference>
<reference evidence="1 2" key="1">
    <citation type="submission" date="2015-02" db="EMBL/GenBank/DDBJ databases">
        <title>Draft genome sequences of ten Microbacterium spp. with emphasis on heavy metal contaminated environments.</title>
        <authorList>
            <person name="Corretto E."/>
        </authorList>
    </citation>
    <scope>NUCLEOTIDE SEQUENCE [LARGE SCALE GENOMIC DNA]</scope>
    <source>
        <strain evidence="1 2">ARN176</strain>
    </source>
</reference>
<dbReference type="RefSeq" id="WP_045271680.1">
    <property type="nucleotide sequence ID" value="NZ_JYIX01000032.1"/>
</dbReference>
<protein>
    <recommendedName>
        <fullName evidence="3">DUF559 domain-containing protein</fullName>
    </recommendedName>
</protein>
<evidence type="ECO:0008006" key="3">
    <source>
        <dbReference type="Google" id="ProtNLM"/>
    </source>
</evidence>
<evidence type="ECO:0000313" key="2">
    <source>
        <dbReference type="Proteomes" id="UP000033740"/>
    </source>
</evidence>
<accession>A0A0F0LMA3</accession>
<proteinExistence type="predicted"/>